<name>A0ACD1FUE7_9EURO</name>
<organism evidence="1 2">
    <name type="scientific">Aspergillus brunneoviolaceus CBS 621.78</name>
    <dbReference type="NCBI Taxonomy" id="1450534"/>
    <lineage>
        <taxon>Eukaryota</taxon>
        <taxon>Fungi</taxon>
        <taxon>Dikarya</taxon>
        <taxon>Ascomycota</taxon>
        <taxon>Pezizomycotina</taxon>
        <taxon>Eurotiomycetes</taxon>
        <taxon>Eurotiomycetidae</taxon>
        <taxon>Eurotiales</taxon>
        <taxon>Aspergillaceae</taxon>
        <taxon>Aspergillus</taxon>
        <taxon>Aspergillus subgen. Circumdati</taxon>
    </lineage>
</organism>
<evidence type="ECO:0000313" key="2">
    <source>
        <dbReference type="Proteomes" id="UP000249057"/>
    </source>
</evidence>
<proteinExistence type="predicted"/>
<protein>
    <submittedName>
        <fullName evidence="1">Uncharacterized protein</fullName>
    </submittedName>
</protein>
<evidence type="ECO:0000313" key="1">
    <source>
        <dbReference type="EMBL" id="RAH40579.1"/>
    </source>
</evidence>
<accession>A0ACD1FUE7</accession>
<gene>
    <name evidence="1" type="ORF">BO95DRAFT_296257</name>
</gene>
<sequence length="129" mass="14505">MRFHVNSAARPRPSPKPRHTLQHTILRDGESVIQTRIGGPSNLLQQAPSLNDLGVLMGTLLKLSRRTLKRRVAAMKLPPTATETRRFMAFLGASAFVFSSFFFLFPLFSLLSPSFFVVLLARYTLAWSD</sequence>
<dbReference type="EMBL" id="KZ825406">
    <property type="protein sequence ID" value="RAH40579.1"/>
    <property type="molecule type" value="Genomic_DNA"/>
</dbReference>
<keyword evidence="2" id="KW-1185">Reference proteome</keyword>
<reference evidence="1" key="1">
    <citation type="submission" date="2018-02" db="EMBL/GenBank/DDBJ databases">
        <title>The genomes of Aspergillus section Nigri reveals drivers in fungal speciation.</title>
        <authorList>
            <consortium name="DOE Joint Genome Institute"/>
            <person name="Vesth T.C."/>
            <person name="Nybo J."/>
            <person name="Theobald S."/>
            <person name="Brandl J."/>
            <person name="Frisvad J.C."/>
            <person name="Nielsen K.F."/>
            <person name="Lyhne E.K."/>
            <person name="Kogle M.E."/>
            <person name="Kuo A."/>
            <person name="Riley R."/>
            <person name="Clum A."/>
            <person name="Nolan M."/>
            <person name="Lipzen A."/>
            <person name="Salamov A."/>
            <person name="Henrissat B."/>
            <person name="Wiebenga A."/>
            <person name="De vries R.P."/>
            <person name="Grigoriev I.V."/>
            <person name="Mortensen U.H."/>
            <person name="Andersen M.R."/>
            <person name="Baker S.E."/>
        </authorList>
    </citation>
    <scope>NUCLEOTIDE SEQUENCE</scope>
    <source>
        <strain evidence="1">CBS 621.78</strain>
    </source>
</reference>
<dbReference type="Proteomes" id="UP000249057">
    <property type="component" value="Unassembled WGS sequence"/>
</dbReference>